<dbReference type="KEGG" id="rmar:GBA65_12165"/>
<evidence type="ECO:0000313" key="1">
    <source>
        <dbReference type="EMBL" id="QIN79151.1"/>
    </source>
</evidence>
<protein>
    <submittedName>
        <fullName evidence="1">Uncharacterized protein</fullName>
    </submittedName>
</protein>
<evidence type="ECO:0000313" key="2">
    <source>
        <dbReference type="Proteomes" id="UP000502706"/>
    </source>
</evidence>
<sequence length="96" mass="9719">MDLIPLGWGAALGFPGFRPRTGGDAAAVRVSTAASLATAWPALDRLEGPGYERILVPVSGAEPGPAQAGERRPYTVANLYAATGSRRGDGGASQGP</sequence>
<organism evidence="1 2">
    <name type="scientific">Rubrobacter marinus</name>
    <dbReference type="NCBI Taxonomy" id="2653852"/>
    <lineage>
        <taxon>Bacteria</taxon>
        <taxon>Bacillati</taxon>
        <taxon>Actinomycetota</taxon>
        <taxon>Rubrobacteria</taxon>
        <taxon>Rubrobacterales</taxon>
        <taxon>Rubrobacteraceae</taxon>
        <taxon>Rubrobacter</taxon>
    </lineage>
</organism>
<keyword evidence="2" id="KW-1185">Reference proteome</keyword>
<reference evidence="1 2" key="1">
    <citation type="submission" date="2019-10" db="EMBL/GenBank/DDBJ databases">
        <title>Rubrobacter sp nov SCSIO 52915 isolated from a deep-sea sediment in the South China Sea.</title>
        <authorList>
            <person name="Chen R.W."/>
        </authorList>
    </citation>
    <scope>NUCLEOTIDE SEQUENCE [LARGE SCALE GENOMIC DNA]</scope>
    <source>
        <strain evidence="1 2">SCSIO 52915</strain>
    </source>
</reference>
<gene>
    <name evidence="1" type="ORF">GBA65_12165</name>
</gene>
<dbReference type="EMBL" id="CP045121">
    <property type="protein sequence ID" value="QIN79151.1"/>
    <property type="molecule type" value="Genomic_DNA"/>
</dbReference>
<name>A0A6G8PY68_9ACTN</name>
<proteinExistence type="predicted"/>
<accession>A0A6G8PY68</accession>
<dbReference type="AlphaFoldDB" id="A0A6G8PY68"/>
<dbReference type="Proteomes" id="UP000502706">
    <property type="component" value="Chromosome"/>
</dbReference>
<dbReference type="RefSeq" id="WP_166396811.1">
    <property type="nucleotide sequence ID" value="NZ_CP045121.1"/>
</dbReference>